<dbReference type="GO" id="GO:0016020">
    <property type="term" value="C:membrane"/>
    <property type="evidence" value="ECO:0007669"/>
    <property type="project" value="UniProtKB-SubCell"/>
</dbReference>
<organism evidence="8 9">
    <name type="scientific">Modicella reniformis</name>
    <dbReference type="NCBI Taxonomy" id="1440133"/>
    <lineage>
        <taxon>Eukaryota</taxon>
        <taxon>Fungi</taxon>
        <taxon>Fungi incertae sedis</taxon>
        <taxon>Mucoromycota</taxon>
        <taxon>Mortierellomycotina</taxon>
        <taxon>Mortierellomycetes</taxon>
        <taxon>Mortierellales</taxon>
        <taxon>Mortierellaceae</taxon>
        <taxon>Modicella</taxon>
    </lineage>
</organism>
<evidence type="ECO:0000256" key="4">
    <source>
        <dbReference type="ARBA" id="ARBA00022976"/>
    </source>
</evidence>
<dbReference type="AlphaFoldDB" id="A0A9P6MHC6"/>
<keyword evidence="9" id="KW-1185">Reference proteome</keyword>
<keyword evidence="6 7" id="KW-0472">Membrane</keyword>
<comment type="similarity">
    <text evidence="2">Belongs to the APH-1 family.</text>
</comment>
<accession>A0A9P6MHC6</accession>
<dbReference type="GO" id="GO:0016485">
    <property type="term" value="P:protein processing"/>
    <property type="evidence" value="ECO:0007669"/>
    <property type="project" value="InterPro"/>
</dbReference>
<dbReference type="Pfam" id="PF06105">
    <property type="entry name" value="Aph-1"/>
    <property type="match status" value="1"/>
</dbReference>
<evidence type="ECO:0000256" key="6">
    <source>
        <dbReference type="ARBA" id="ARBA00023136"/>
    </source>
</evidence>
<dbReference type="InterPro" id="IPR009294">
    <property type="entry name" value="Aph-1"/>
</dbReference>
<name>A0A9P6MHC6_9FUNG</name>
<sequence>ATTCILTLHHCAWMMISFTGFTQHSYPRILWVLVTHYGASYLTLLNSSPTITLGCAYSIIGNIVLLLASTIIVMADLRLLHKKFT</sequence>
<keyword evidence="3 7" id="KW-0812">Transmembrane</keyword>
<feature type="non-terminal residue" evidence="8">
    <location>
        <position position="1"/>
    </location>
</feature>
<evidence type="ECO:0000256" key="1">
    <source>
        <dbReference type="ARBA" id="ARBA00004141"/>
    </source>
</evidence>
<keyword evidence="4" id="KW-0914">Notch signaling pathway</keyword>
<evidence type="ECO:0000256" key="3">
    <source>
        <dbReference type="ARBA" id="ARBA00022692"/>
    </source>
</evidence>
<evidence type="ECO:0000313" key="9">
    <source>
        <dbReference type="Proteomes" id="UP000749646"/>
    </source>
</evidence>
<keyword evidence="5 7" id="KW-1133">Transmembrane helix</keyword>
<protein>
    <submittedName>
        <fullName evidence="8">Uncharacterized protein</fullName>
    </submittedName>
</protein>
<evidence type="ECO:0000256" key="7">
    <source>
        <dbReference type="SAM" id="Phobius"/>
    </source>
</evidence>
<proteinExistence type="inferred from homology"/>
<evidence type="ECO:0000256" key="5">
    <source>
        <dbReference type="ARBA" id="ARBA00022989"/>
    </source>
</evidence>
<evidence type="ECO:0000256" key="2">
    <source>
        <dbReference type="ARBA" id="ARBA00005577"/>
    </source>
</evidence>
<comment type="caution">
    <text evidence="8">The sequence shown here is derived from an EMBL/GenBank/DDBJ whole genome shotgun (WGS) entry which is preliminary data.</text>
</comment>
<dbReference type="Proteomes" id="UP000749646">
    <property type="component" value="Unassembled WGS sequence"/>
</dbReference>
<feature type="transmembrane region" description="Helical" evidence="7">
    <location>
        <begin position="51"/>
        <end position="75"/>
    </location>
</feature>
<gene>
    <name evidence="8" type="ORF">BGZ65_003975</name>
</gene>
<evidence type="ECO:0000313" key="8">
    <source>
        <dbReference type="EMBL" id="KAG0000895.1"/>
    </source>
</evidence>
<dbReference type="EMBL" id="JAAAHW010000583">
    <property type="protein sequence ID" value="KAG0000895.1"/>
    <property type="molecule type" value="Genomic_DNA"/>
</dbReference>
<dbReference type="OrthoDB" id="6507463at2759"/>
<comment type="subcellular location">
    <subcellularLocation>
        <location evidence="1">Membrane</location>
        <topology evidence="1">Multi-pass membrane protein</topology>
    </subcellularLocation>
</comment>
<reference evidence="8" key="1">
    <citation type="journal article" date="2020" name="Fungal Divers.">
        <title>Resolving the Mortierellaceae phylogeny through synthesis of multi-gene phylogenetics and phylogenomics.</title>
        <authorList>
            <person name="Vandepol N."/>
            <person name="Liber J."/>
            <person name="Desiro A."/>
            <person name="Na H."/>
            <person name="Kennedy M."/>
            <person name="Barry K."/>
            <person name="Grigoriev I.V."/>
            <person name="Miller A.N."/>
            <person name="O'Donnell K."/>
            <person name="Stajich J.E."/>
            <person name="Bonito G."/>
        </authorList>
    </citation>
    <scope>NUCLEOTIDE SEQUENCE</scope>
    <source>
        <strain evidence="8">MES-2147</strain>
    </source>
</reference>